<protein>
    <submittedName>
        <fullName evidence="1">DUF1496 domain-containing protein</fullName>
    </submittedName>
</protein>
<dbReference type="OMA" id="GQRICYY"/>
<gene>
    <name evidence="1" type="ORF">CRN52_21195</name>
</gene>
<evidence type="ECO:0000313" key="2">
    <source>
        <dbReference type="Proteomes" id="UP000237466"/>
    </source>
</evidence>
<comment type="caution">
    <text evidence="1">The sequence shown here is derived from an EMBL/GenBank/DDBJ whole genome shotgun (WGS) entry which is preliminary data.</text>
</comment>
<dbReference type="Proteomes" id="UP000237466">
    <property type="component" value="Unassembled WGS sequence"/>
</dbReference>
<proteinExistence type="predicted"/>
<dbReference type="InterPro" id="IPR009971">
    <property type="entry name" value="DUF1496"/>
</dbReference>
<name>A0A1W6M9F9_VIBVL</name>
<dbReference type="EMBL" id="PDGH01000135">
    <property type="protein sequence ID" value="POB43088.1"/>
    <property type="molecule type" value="Genomic_DNA"/>
</dbReference>
<organism evidence="1 2">
    <name type="scientific">Vibrio vulnificus</name>
    <dbReference type="NCBI Taxonomy" id="672"/>
    <lineage>
        <taxon>Bacteria</taxon>
        <taxon>Pseudomonadati</taxon>
        <taxon>Pseudomonadota</taxon>
        <taxon>Gammaproteobacteria</taxon>
        <taxon>Vibrionales</taxon>
        <taxon>Vibrionaceae</taxon>
        <taxon>Vibrio</taxon>
    </lineage>
</organism>
<dbReference type="Pfam" id="PF07383">
    <property type="entry name" value="DUF1496"/>
    <property type="match status" value="1"/>
</dbReference>
<sequence>MRQNWVTGITAIRGLATLMFLLLSSGSAVAKTVSTGDKVVAVVAAESSARLRVCYYQDQAYSIGAVLNVEGVLLECVAEKSFETNGALKWQQIKIKDEPKS</sequence>
<reference evidence="1 2" key="1">
    <citation type="journal article" date="2018" name="Front. Microbiol.">
        <title>Phylogeny of Vibrio vulnificus from the Analysis of the Core-Genome: Implications for Intra-Species Taxonomy.</title>
        <authorList>
            <person name="Roig F.J."/>
            <person name="Gonzalez-Candelas F."/>
            <person name="Sanjuan E."/>
            <person name="Fouz B."/>
            <person name="Feil E.J."/>
            <person name="Llorens C."/>
            <person name="Baker-Austin C."/>
            <person name="Oliver J.D."/>
            <person name="Danin-Poleg Y."/>
            <person name="Gibas C.J."/>
            <person name="Kashi Y."/>
            <person name="Gulig P.A."/>
            <person name="Morrison S.S."/>
            <person name="Amaro C."/>
        </authorList>
    </citation>
    <scope>NUCLEOTIDE SEQUENCE [LARGE SCALE GENOMIC DNA]</scope>
    <source>
        <strain evidence="1 2">CECT4608</strain>
    </source>
</reference>
<dbReference type="RefSeq" id="WP_011082449.1">
    <property type="nucleotide sequence ID" value="NZ_CBCSKP010000007.1"/>
</dbReference>
<accession>A0A1W6M9F9</accession>
<dbReference type="AlphaFoldDB" id="A0A1W6M9F9"/>
<evidence type="ECO:0000313" key="1">
    <source>
        <dbReference type="EMBL" id="POB43088.1"/>
    </source>
</evidence>